<evidence type="ECO:0000256" key="1">
    <source>
        <dbReference type="ARBA" id="ARBA00004606"/>
    </source>
</evidence>
<evidence type="ECO:0000256" key="5">
    <source>
        <dbReference type="ARBA" id="ARBA00023180"/>
    </source>
</evidence>
<dbReference type="AlphaFoldDB" id="A0AA46TKI1"/>
<dbReference type="Proteomes" id="UP001164390">
    <property type="component" value="Chromosome"/>
</dbReference>
<protein>
    <recommendedName>
        <fullName evidence="8">Core-2/I-Branching enzyme</fullName>
    </recommendedName>
</protein>
<evidence type="ECO:0008006" key="8">
    <source>
        <dbReference type="Google" id="ProtNLM"/>
    </source>
</evidence>
<dbReference type="EMBL" id="CP094970">
    <property type="protein sequence ID" value="UYM06557.1"/>
    <property type="molecule type" value="Genomic_DNA"/>
</dbReference>
<reference evidence="6" key="1">
    <citation type="submission" date="2022-01" db="EMBL/GenBank/DDBJ databases">
        <title>Nocardioidaceae gen. sp. A5X3R13.</title>
        <authorList>
            <person name="Lopez Marin M.A."/>
            <person name="Uhlik O."/>
        </authorList>
    </citation>
    <scope>NUCLEOTIDE SEQUENCE</scope>
    <source>
        <strain evidence="6">A5X3R13</strain>
    </source>
</reference>
<keyword evidence="2" id="KW-0328">Glycosyltransferase</keyword>
<name>A0AA46TKI1_9ACTN</name>
<keyword evidence="3" id="KW-0808">Transferase</keyword>
<evidence type="ECO:0000313" key="6">
    <source>
        <dbReference type="EMBL" id="UYM06557.1"/>
    </source>
</evidence>
<organism evidence="6 7">
    <name type="scientific">Solicola gregarius</name>
    <dbReference type="NCBI Taxonomy" id="2908642"/>
    <lineage>
        <taxon>Bacteria</taxon>
        <taxon>Bacillati</taxon>
        <taxon>Actinomycetota</taxon>
        <taxon>Actinomycetes</taxon>
        <taxon>Propionibacteriales</taxon>
        <taxon>Nocardioidaceae</taxon>
        <taxon>Solicola</taxon>
    </lineage>
</organism>
<comment type="subcellular location">
    <subcellularLocation>
        <location evidence="1">Membrane</location>
        <topology evidence="1">Single-pass type II membrane protein</topology>
    </subcellularLocation>
</comment>
<keyword evidence="4" id="KW-0472">Membrane</keyword>
<keyword evidence="7" id="KW-1185">Reference proteome</keyword>
<dbReference type="KEGG" id="sgrg:L0C25_05645"/>
<dbReference type="GO" id="GO:0016757">
    <property type="term" value="F:glycosyltransferase activity"/>
    <property type="evidence" value="ECO:0007669"/>
    <property type="project" value="UniProtKB-KW"/>
</dbReference>
<evidence type="ECO:0000313" key="7">
    <source>
        <dbReference type="Proteomes" id="UP001164390"/>
    </source>
</evidence>
<dbReference type="Pfam" id="PF02485">
    <property type="entry name" value="Branch"/>
    <property type="match status" value="1"/>
</dbReference>
<sequence length="284" mass="31802">MSNGPVVVLALSHDSPGLLRLLADGVLRGSNSVFVVHHDPRGPALDLPTDDRVVRVPNPTHLRWGREDLGLAILDSLEFCLDRYAELSWVLVVSGRDQLCRPMRAIESTLAESSHDAYARWFAVPRRPDTPEHPWQVQCRKRYLQRVRLPGTHHSVPFVRRNPFDDGTGLFIGDAWVNLSGRALRHVIEQRHGLGDVERFLSRCTATDEALLPTLLHNGDTGLRIADTTRRFMRWTPGAAHPAVLRPADIPAVVASDAFFARKFDDLETAMELQSAYTDMGRAT</sequence>
<evidence type="ECO:0000256" key="4">
    <source>
        <dbReference type="ARBA" id="ARBA00023136"/>
    </source>
</evidence>
<evidence type="ECO:0000256" key="2">
    <source>
        <dbReference type="ARBA" id="ARBA00022676"/>
    </source>
</evidence>
<proteinExistence type="predicted"/>
<dbReference type="RefSeq" id="WP_271635464.1">
    <property type="nucleotide sequence ID" value="NZ_CP094970.1"/>
</dbReference>
<dbReference type="InterPro" id="IPR003406">
    <property type="entry name" value="Glyco_trans_14"/>
</dbReference>
<accession>A0AA46TKI1</accession>
<gene>
    <name evidence="6" type="ORF">L0C25_05645</name>
</gene>
<dbReference type="GO" id="GO:0016020">
    <property type="term" value="C:membrane"/>
    <property type="evidence" value="ECO:0007669"/>
    <property type="project" value="UniProtKB-SubCell"/>
</dbReference>
<evidence type="ECO:0000256" key="3">
    <source>
        <dbReference type="ARBA" id="ARBA00022679"/>
    </source>
</evidence>
<keyword evidence="5" id="KW-0325">Glycoprotein</keyword>